<comment type="caution">
    <text evidence="2">The sequence shown here is derived from an EMBL/GenBank/DDBJ whole genome shotgun (WGS) entry which is preliminary data.</text>
</comment>
<dbReference type="AlphaFoldDB" id="A0A9X4L5Q6"/>
<proteinExistence type="predicted"/>
<dbReference type="Proteomes" id="UP001152422">
    <property type="component" value="Unassembled WGS sequence"/>
</dbReference>
<dbReference type="RefSeq" id="WP_277583632.1">
    <property type="nucleotide sequence ID" value="NZ_JAMBPY010000015.1"/>
</dbReference>
<dbReference type="InterPro" id="IPR021145">
    <property type="entry name" value="Portal_protein_SPP1_Gp6-like"/>
</dbReference>
<protein>
    <submittedName>
        <fullName evidence="2">Phage portal protein</fullName>
    </submittedName>
</protein>
<dbReference type="NCBIfam" id="TIGR01538">
    <property type="entry name" value="portal_SPP1"/>
    <property type="match status" value="1"/>
</dbReference>
<keyword evidence="3" id="KW-1185">Reference proteome</keyword>
<gene>
    <name evidence="2" type="ORF">M4L89_13630</name>
</gene>
<organism evidence="2 3">
    <name type="scientific">Staphylococcus equorum</name>
    <dbReference type="NCBI Taxonomy" id="246432"/>
    <lineage>
        <taxon>Bacteria</taxon>
        <taxon>Bacillati</taxon>
        <taxon>Bacillota</taxon>
        <taxon>Bacilli</taxon>
        <taxon>Bacillales</taxon>
        <taxon>Staphylococcaceae</taxon>
        <taxon>Staphylococcus</taxon>
    </lineage>
</organism>
<accession>A0A9X4L5Q6</accession>
<dbReference type="Pfam" id="PF05133">
    <property type="entry name" value="SPP1_portal"/>
    <property type="match status" value="1"/>
</dbReference>
<sequence length="500" mass="58484">MATVNNYERDIEYKNHRNKVFRRDANEVYTYDGTSAELQQDTDRLSEFIKHHLSVQRPRLDMLNDYYEGLNFNLTRSKRRRENHMADNRVSHDYASYITDFINGYFLGNAIQVETDDEKVAEELERMTELNDLDSHNRSIGLDLSIFGRAYEYIIRNQDDEIRVYKSDARNTFLIFDTSIEENSLVAIRYWLAETNEQQEDIYNVDVITPDATYFYRANTTTNLKLIERKPAERHMFGRVTITEFRNNEKRRGDFERVVPLIDLYDNAQVDTANYMSDLNDAMLLVNGNLDLSDTNVVKLQKEANMLHLEPPEYQSDDGKVTEGKVDAKYIYKEYDVNGSEAYKDRINANIHLFTNTPDMSDEKFSGQQSGEAMKYKLFGLEQRTAIKEGLFKKGLRRRYKLIEEMLKLNSELERNKTLRDVTYTFNRNLPKSLSENIQAVSQLSGIVSDETKLSLLSFVDDPKEELERLQQEESDELERADKREYNFGAPADGNSQTEE</sequence>
<evidence type="ECO:0000313" key="3">
    <source>
        <dbReference type="Proteomes" id="UP001152422"/>
    </source>
</evidence>
<reference evidence="2" key="1">
    <citation type="submission" date="2022-05" db="EMBL/GenBank/DDBJ databases">
        <title>Comparative genomics of Staphylococcus equorum isolates.</title>
        <authorList>
            <person name="Luelf R.H."/>
        </authorList>
    </citation>
    <scope>NUCLEOTIDE SEQUENCE</scope>
    <source>
        <strain evidence="2">TMW 2.2497</strain>
    </source>
</reference>
<evidence type="ECO:0000313" key="2">
    <source>
        <dbReference type="EMBL" id="MDG0847266.1"/>
    </source>
</evidence>
<name>A0A9X4L5Q6_9STAP</name>
<dbReference type="EMBL" id="JAMBQA010000012">
    <property type="protein sequence ID" value="MDG0847266.1"/>
    <property type="molecule type" value="Genomic_DNA"/>
</dbReference>
<feature type="region of interest" description="Disordered" evidence="1">
    <location>
        <begin position="465"/>
        <end position="500"/>
    </location>
</feature>
<evidence type="ECO:0000256" key="1">
    <source>
        <dbReference type="SAM" id="MobiDB-lite"/>
    </source>
</evidence>
<dbReference type="InterPro" id="IPR006428">
    <property type="entry name" value="Portal_SPP1-type"/>
</dbReference>
<feature type="compositionally biased region" description="Basic and acidic residues" evidence="1">
    <location>
        <begin position="466"/>
        <end position="486"/>
    </location>
</feature>